<protein>
    <submittedName>
        <fullName evidence="2">Uncharacterized protein</fullName>
    </submittedName>
</protein>
<proteinExistence type="predicted"/>
<dbReference type="Proteomes" id="UP000317650">
    <property type="component" value="Chromosome 11"/>
</dbReference>
<evidence type="ECO:0000256" key="1">
    <source>
        <dbReference type="SAM" id="MobiDB-lite"/>
    </source>
</evidence>
<dbReference type="EMBL" id="PYDT01000007">
    <property type="protein sequence ID" value="THU55677.1"/>
    <property type="molecule type" value="Genomic_DNA"/>
</dbReference>
<evidence type="ECO:0000313" key="2">
    <source>
        <dbReference type="EMBL" id="THU55677.1"/>
    </source>
</evidence>
<sequence>MEAASVRQKKPRWPSLSLNSQLLQGITKAAEFQVLPTPCLATQIRPLLNTRPMEGGNPTVLSCSQFGLPLNGNHTPVRPGIVYMFPGGFDSQTFGNGPMMPWIYQPMLQATQNQKDSLAPAGLTPKRRKIYRGHKPVEATQNPKEPPVATTG</sequence>
<evidence type="ECO:0000313" key="3">
    <source>
        <dbReference type="Proteomes" id="UP000317650"/>
    </source>
</evidence>
<gene>
    <name evidence="2" type="ORF">C4D60_Mb11t09100</name>
</gene>
<organism evidence="2 3">
    <name type="scientific">Musa balbisiana</name>
    <name type="common">Banana</name>
    <dbReference type="NCBI Taxonomy" id="52838"/>
    <lineage>
        <taxon>Eukaryota</taxon>
        <taxon>Viridiplantae</taxon>
        <taxon>Streptophyta</taxon>
        <taxon>Embryophyta</taxon>
        <taxon>Tracheophyta</taxon>
        <taxon>Spermatophyta</taxon>
        <taxon>Magnoliopsida</taxon>
        <taxon>Liliopsida</taxon>
        <taxon>Zingiberales</taxon>
        <taxon>Musaceae</taxon>
        <taxon>Musa</taxon>
    </lineage>
</organism>
<name>A0A4S8J2T7_MUSBA</name>
<dbReference type="STRING" id="52838.A0A4S8J2T7"/>
<accession>A0A4S8J2T7</accession>
<keyword evidence="3" id="KW-1185">Reference proteome</keyword>
<feature type="compositionally biased region" description="Basic residues" evidence="1">
    <location>
        <begin position="125"/>
        <end position="134"/>
    </location>
</feature>
<feature type="region of interest" description="Disordered" evidence="1">
    <location>
        <begin position="113"/>
        <end position="152"/>
    </location>
</feature>
<reference evidence="2 3" key="1">
    <citation type="journal article" date="2019" name="Nat. Plants">
        <title>Genome sequencing of Musa balbisiana reveals subgenome evolution and function divergence in polyploid bananas.</title>
        <authorList>
            <person name="Yao X."/>
        </authorList>
    </citation>
    <scope>NUCLEOTIDE SEQUENCE [LARGE SCALE GENOMIC DNA]</scope>
    <source>
        <strain evidence="3">cv. DH-PKW</strain>
        <tissue evidence="2">Leaves</tissue>
    </source>
</reference>
<dbReference type="AlphaFoldDB" id="A0A4S8J2T7"/>
<comment type="caution">
    <text evidence="2">The sequence shown here is derived from an EMBL/GenBank/DDBJ whole genome shotgun (WGS) entry which is preliminary data.</text>
</comment>